<feature type="domain" description="SRCR" evidence="5">
    <location>
        <begin position="1"/>
        <end position="86"/>
    </location>
</feature>
<dbReference type="EMBL" id="VZSX01000797">
    <property type="protein sequence ID" value="NXA44260.1"/>
    <property type="molecule type" value="Genomic_DNA"/>
</dbReference>
<dbReference type="Proteomes" id="UP000533954">
    <property type="component" value="Unassembled WGS sequence"/>
</dbReference>
<dbReference type="Pfam" id="PF00530">
    <property type="entry name" value="SRCR"/>
    <property type="match status" value="2"/>
</dbReference>
<feature type="non-terminal residue" evidence="6">
    <location>
        <position position="1"/>
    </location>
</feature>
<dbReference type="GO" id="GO:0016020">
    <property type="term" value="C:membrane"/>
    <property type="evidence" value="ECO:0007669"/>
    <property type="project" value="InterPro"/>
</dbReference>
<sequence length="140" mass="15003">RCAGRVEVKHRRQWGTVCNAAVVCRQLGCGSAVRIPQNGYFGRGSGPIWLNLVRCKGTEAALSECAHNGWGKRYCSRAWDAGVVCSGKESSRSSPLGLVNGSTSCSGRVEIEVEGTWGTLCHSGWDIPDAHVLCHQLNCG</sequence>
<dbReference type="OrthoDB" id="536948at2759"/>
<evidence type="ECO:0000313" key="6">
    <source>
        <dbReference type="EMBL" id="NXA44260.1"/>
    </source>
</evidence>
<dbReference type="PROSITE" id="PS50287">
    <property type="entry name" value="SRCR_2"/>
    <property type="match status" value="2"/>
</dbReference>
<gene>
    <name evidence="6" type="primary">Dmbt1_13</name>
    <name evidence="6" type="ORF">EUDELE_R05248</name>
</gene>
<protein>
    <submittedName>
        <fullName evidence="6">DMBT1 protein</fullName>
    </submittedName>
</protein>
<keyword evidence="2" id="KW-0677">Repeat</keyword>
<evidence type="ECO:0000256" key="2">
    <source>
        <dbReference type="ARBA" id="ARBA00022737"/>
    </source>
</evidence>
<dbReference type="PRINTS" id="PR00258">
    <property type="entry name" value="SPERACTRCPTR"/>
</dbReference>
<dbReference type="PANTHER" id="PTHR19331">
    <property type="entry name" value="SCAVENGER RECEPTOR DOMAIN-CONTAINING"/>
    <property type="match status" value="1"/>
</dbReference>
<evidence type="ECO:0000259" key="5">
    <source>
        <dbReference type="PROSITE" id="PS50287"/>
    </source>
</evidence>
<dbReference type="SMART" id="SM00202">
    <property type="entry name" value="SR"/>
    <property type="match status" value="1"/>
</dbReference>
<evidence type="ECO:0000256" key="3">
    <source>
        <dbReference type="ARBA" id="ARBA00023157"/>
    </source>
</evidence>
<feature type="non-terminal residue" evidence="6">
    <location>
        <position position="140"/>
    </location>
</feature>
<organism evidence="6 7">
    <name type="scientific">Eudromia elegans</name>
    <name type="common">Elegant crested-tinamou</name>
    <dbReference type="NCBI Taxonomy" id="8805"/>
    <lineage>
        <taxon>Eukaryota</taxon>
        <taxon>Metazoa</taxon>
        <taxon>Chordata</taxon>
        <taxon>Craniata</taxon>
        <taxon>Vertebrata</taxon>
        <taxon>Euteleostomi</taxon>
        <taxon>Archelosauria</taxon>
        <taxon>Archosauria</taxon>
        <taxon>Dinosauria</taxon>
        <taxon>Saurischia</taxon>
        <taxon>Theropoda</taxon>
        <taxon>Coelurosauria</taxon>
        <taxon>Aves</taxon>
        <taxon>Palaeognathae</taxon>
        <taxon>Tinamiformes</taxon>
        <taxon>Tinamidae</taxon>
        <taxon>Eudromia</taxon>
    </lineage>
</organism>
<feature type="disulfide bond" evidence="4">
    <location>
        <begin position="24"/>
        <end position="85"/>
    </location>
</feature>
<dbReference type="SUPFAM" id="SSF56487">
    <property type="entry name" value="SRCR-like"/>
    <property type="match status" value="2"/>
</dbReference>
<dbReference type="FunFam" id="3.10.250.10:FF:000002">
    <property type="entry name" value="Scavenger receptor cysteine-rich type 1 protein M130"/>
    <property type="match status" value="1"/>
</dbReference>
<dbReference type="InterPro" id="IPR001190">
    <property type="entry name" value="SRCR"/>
</dbReference>
<proteinExistence type="predicted"/>
<reference evidence="6 7" key="1">
    <citation type="submission" date="2019-09" db="EMBL/GenBank/DDBJ databases">
        <title>Bird 10,000 Genomes (B10K) Project - Family phase.</title>
        <authorList>
            <person name="Zhang G."/>
        </authorList>
    </citation>
    <scope>NUCLEOTIDE SEQUENCE [LARGE SCALE GENOMIC DNA]</scope>
    <source>
        <strain evidence="6">B10K-LSUMZ-16893</strain>
    </source>
</reference>
<keyword evidence="7" id="KW-1185">Reference proteome</keyword>
<dbReference type="AlphaFoldDB" id="A0A7K7VS53"/>
<accession>A0A7K7VS53</accession>
<name>A0A7K7VS53_EUDEL</name>
<comment type="caution">
    <text evidence="4">Lacks conserved residue(s) required for the propagation of feature annotation.</text>
</comment>
<feature type="disulfide bond" evidence="4">
    <location>
        <begin position="55"/>
        <end position="65"/>
    </location>
</feature>
<comment type="caution">
    <text evidence="6">The sequence shown here is derived from an EMBL/GenBank/DDBJ whole genome shotgun (WGS) entry which is preliminary data.</text>
</comment>
<dbReference type="InterPro" id="IPR036772">
    <property type="entry name" value="SRCR-like_dom_sf"/>
</dbReference>
<keyword evidence="3 4" id="KW-1015">Disulfide bond</keyword>
<dbReference type="Gene3D" id="3.10.250.10">
    <property type="entry name" value="SRCR-like domain"/>
    <property type="match status" value="2"/>
</dbReference>
<evidence type="ECO:0000256" key="1">
    <source>
        <dbReference type="ARBA" id="ARBA00022729"/>
    </source>
</evidence>
<keyword evidence="1" id="KW-0732">Signal</keyword>
<evidence type="ECO:0000256" key="4">
    <source>
        <dbReference type="PROSITE-ProRule" id="PRU00196"/>
    </source>
</evidence>
<evidence type="ECO:0000313" key="7">
    <source>
        <dbReference type="Proteomes" id="UP000533954"/>
    </source>
</evidence>
<feature type="domain" description="SRCR" evidence="5">
    <location>
        <begin position="96"/>
        <end position="140"/>
    </location>
</feature>